<accession>A0A151P3M7</accession>
<protein>
    <submittedName>
        <fullName evidence="1">Uncharacterized protein</fullName>
    </submittedName>
</protein>
<evidence type="ECO:0000313" key="2">
    <source>
        <dbReference type="Proteomes" id="UP000050525"/>
    </source>
</evidence>
<dbReference type="AlphaFoldDB" id="A0A151P3M7"/>
<dbReference type="Proteomes" id="UP000050525">
    <property type="component" value="Unassembled WGS sequence"/>
</dbReference>
<gene>
    <name evidence="1" type="ORF">Y1Q_0013604</name>
</gene>
<reference evidence="1 2" key="1">
    <citation type="journal article" date="2012" name="Genome Biol.">
        <title>Sequencing three crocodilian genomes to illuminate the evolution of archosaurs and amniotes.</title>
        <authorList>
            <person name="St John J.A."/>
            <person name="Braun E.L."/>
            <person name="Isberg S.R."/>
            <person name="Miles L.G."/>
            <person name="Chong A.Y."/>
            <person name="Gongora J."/>
            <person name="Dalzell P."/>
            <person name="Moran C."/>
            <person name="Bed'hom B."/>
            <person name="Abzhanov A."/>
            <person name="Burgess S.C."/>
            <person name="Cooksey A.M."/>
            <person name="Castoe T.A."/>
            <person name="Crawford N.G."/>
            <person name="Densmore L.D."/>
            <person name="Drew J.C."/>
            <person name="Edwards S.V."/>
            <person name="Faircloth B.C."/>
            <person name="Fujita M.K."/>
            <person name="Greenwold M.J."/>
            <person name="Hoffmann F.G."/>
            <person name="Howard J.M."/>
            <person name="Iguchi T."/>
            <person name="Janes D.E."/>
            <person name="Khan S.Y."/>
            <person name="Kohno S."/>
            <person name="de Koning A.J."/>
            <person name="Lance S.L."/>
            <person name="McCarthy F.M."/>
            <person name="McCormack J.E."/>
            <person name="Merchant M.E."/>
            <person name="Peterson D.G."/>
            <person name="Pollock D.D."/>
            <person name="Pourmand N."/>
            <person name="Raney B.J."/>
            <person name="Roessler K.A."/>
            <person name="Sanford J.R."/>
            <person name="Sawyer R.H."/>
            <person name="Schmidt C.J."/>
            <person name="Triplett E.W."/>
            <person name="Tuberville T.D."/>
            <person name="Venegas-Anaya M."/>
            <person name="Howard J.T."/>
            <person name="Jarvis E.D."/>
            <person name="Guillette L.J.Jr."/>
            <person name="Glenn T.C."/>
            <person name="Green R.E."/>
            <person name="Ray D.A."/>
        </authorList>
    </citation>
    <scope>NUCLEOTIDE SEQUENCE [LARGE SCALE GENOMIC DNA]</scope>
    <source>
        <strain evidence="1">KSC_2009_1</strain>
    </source>
</reference>
<proteinExistence type="predicted"/>
<dbReference type="EMBL" id="AKHW03001146">
    <property type="protein sequence ID" value="KYO43580.1"/>
    <property type="molecule type" value="Genomic_DNA"/>
</dbReference>
<organism evidence="1 2">
    <name type="scientific">Alligator mississippiensis</name>
    <name type="common">American alligator</name>
    <dbReference type="NCBI Taxonomy" id="8496"/>
    <lineage>
        <taxon>Eukaryota</taxon>
        <taxon>Metazoa</taxon>
        <taxon>Chordata</taxon>
        <taxon>Craniata</taxon>
        <taxon>Vertebrata</taxon>
        <taxon>Euteleostomi</taxon>
        <taxon>Archelosauria</taxon>
        <taxon>Archosauria</taxon>
        <taxon>Crocodylia</taxon>
        <taxon>Alligatoridae</taxon>
        <taxon>Alligatorinae</taxon>
        <taxon>Alligator</taxon>
    </lineage>
</organism>
<sequence length="83" mass="9121">MHLLLPAEPDTSCPGTSLPPALSLLCLSLCTEEIIRSIGLVTRSTNIAYGLYKFCMPPMLPMNTQTIHTFFHKDIILVTIDGC</sequence>
<comment type="caution">
    <text evidence="1">The sequence shown here is derived from an EMBL/GenBank/DDBJ whole genome shotgun (WGS) entry which is preliminary data.</text>
</comment>
<keyword evidence="2" id="KW-1185">Reference proteome</keyword>
<name>A0A151P3M7_ALLMI</name>
<evidence type="ECO:0000313" key="1">
    <source>
        <dbReference type="EMBL" id="KYO43580.1"/>
    </source>
</evidence>